<dbReference type="PANTHER" id="PTHR24401:SF29">
    <property type="entry name" value="SI:CH211-243P7.3-RELATED"/>
    <property type="match status" value="1"/>
</dbReference>
<organism evidence="1 2">
    <name type="scientific">Cirrhinus mrigala</name>
    <name type="common">Mrigala</name>
    <dbReference type="NCBI Taxonomy" id="683832"/>
    <lineage>
        <taxon>Eukaryota</taxon>
        <taxon>Metazoa</taxon>
        <taxon>Chordata</taxon>
        <taxon>Craniata</taxon>
        <taxon>Vertebrata</taxon>
        <taxon>Euteleostomi</taxon>
        <taxon>Actinopterygii</taxon>
        <taxon>Neopterygii</taxon>
        <taxon>Teleostei</taxon>
        <taxon>Ostariophysi</taxon>
        <taxon>Cypriniformes</taxon>
        <taxon>Cyprinidae</taxon>
        <taxon>Labeoninae</taxon>
        <taxon>Labeonini</taxon>
        <taxon>Cirrhinus</taxon>
    </lineage>
</organism>
<dbReference type="PANTHER" id="PTHR24401">
    <property type="entry name" value="SI:CH211-243P7.3-RELATED"/>
    <property type="match status" value="1"/>
</dbReference>
<feature type="non-terminal residue" evidence="1">
    <location>
        <position position="1"/>
    </location>
</feature>
<evidence type="ECO:0000313" key="2">
    <source>
        <dbReference type="Proteomes" id="UP001529510"/>
    </source>
</evidence>
<dbReference type="EMBL" id="JAMKFB020000008">
    <property type="protein sequence ID" value="KAL0186478.1"/>
    <property type="molecule type" value="Genomic_DNA"/>
</dbReference>
<proteinExistence type="predicted"/>
<dbReference type="Proteomes" id="UP001529510">
    <property type="component" value="Unassembled WGS sequence"/>
</dbReference>
<sequence length="172" mass="19486">WKAPPKVLYVDRDCCSSTGKGKAAALFVELDVWHFMWQFAVGVTTDSHPLYSVFMKNLSACIFEWDASDVERLKEAKRSTGCQPTSKELARHWHRTRGVQETKQLIEKLLKDFGGGGIQLSDQQKIQEIWRTQQCHIDCIQDPPCVQLYRKTGQVTKGGVILPVYCCAHAST</sequence>
<comment type="caution">
    <text evidence="1">The sequence shown here is derived from an EMBL/GenBank/DDBJ whole genome shotgun (WGS) entry which is preliminary data.</text>
</comment>
<reference evidence="1 2" key="1">
    <citation type="submission" date="2024-05" db="EMBL/GenBank/DDBJ databases">
        <title>Genome sequencing and assembly of Indian major carp, Cirrhinus mrigala (Hamilton, 1822).</title>
        <authorList>
            <person name="Mohindra V."/>
            <person name="Chowdhury L.M."/>
            <person name="Lal K."/>
            <person name="Jena J.K."/>
        </authorList>
    </citation>
    <scope>NUCLEOTIDE SEQUENCE [LARGE SCALE GENOMIC DNA]</scope>
    <source>
        <strain evidence="1">CM1030</strain>
        <tissue evidence="1">Blood</tissue>
    </source>
</reference>
<evidence type="ECO:0000313" key="1">
    <source>
        <dbReference type="EMBL" id="KAL0186478.1"/>
    </source>
</evidence>
<feature type="non-terminal residue" evidence="1">
    <location>
        <position position="172"/>
    </location>
</feature>
<name>A0ABD0QKA7_CIRMR</name>
<gene>
    <name evidence="1" type="ORF">M9458_018148</name>
</gene>
<accession>A0ABD0QKA7</accession>
<keyword evidence="2" id="KW-1185">Reference proteome</keyword>
<protein>
    <submittedName>
        <fullName evidence="1">Uncharacterized protein</fullName>
    </submittedName>
</protein>
<dbReference type="AlphaFoldDB" id="A0ABD0QKA7"/>